<dbReference type="EMBL" id="OVEO01000005">
    <property type="protein sequence ID" value="SPQ96032.1"/>
    <property type="molecule type" value="Genomic_DNA"/>
</dbReference>
<dbReference type="AlphaFoldDB" id="A0A0G4IS28"/>
<evidence type="ECO:0000313" key="5">
    <source>
        <dbReference type="Proteomes" id="UP000290189"/>
    </source>
</evidence>
<dbReference type="PANTHER" id="PTHR43157">
    <property type="entry name" value="PHOSPHATIDYLINOSITOL-GLYCAN BIOSYNTHESIS CLASS F PROTEIN-RELATED"/>
    <property type="match status" value="1"/>
</dbReference>
<reference evidence="3 5" key="2">
    <citation type="submission" date="2018-03" db="EMBL/GenBank/DDBJ databases">
        <authorList>
            <person name="Fogelqvist J."/>
        </authorList>
    </citation>
    <scope>NUCLEOTIDE SEQUENCE [LARGE SCALE GENOMIC DNA]</scope>
</reference>
<dbReference type="InterPro" id="IPR036291">
    <property type="entry name" value="NAD(P)-bd_dom_sf"/>
</dbReference>
<dbReference type="Proteomes" id="UP000290189">
    <property type="component" value="Unassembled WGS sequence"/>
</dbReference>
<dbReference type="PRINTS" id="PR00081">
    <property type="entry name" value="GDHRDH"/>
</dbReference>
<keyword evidence="4" id="KW-1185">Reference proteome</keyword>
<dbReference type="GO" id="GO:0016491">
    <property type="term" value="F:oxidoreductase activity"/>
    <property type="evidence" value="ECO:0007669"/>
    <property type="project" value="UniProtKB-KW"/>
</dbReference>
<accession>A0A0G4IS28</accession>
<dbReference type="OMA" id="HVQIPLL"/>
<dbReference type="Gene3D" id="3.40.50.720">
    <property type="entry name" value="NAD(P)-binding Rossmann-like Domain"/>
    <property type="match status" value="1"/>
</dbReference>
<keyword evidence="1" id="KW-0560">Oxidoreductase</keyword>
<evidence type="ECO:0000313" key="2">
    <source>
        <dbReference type="EMBL" id="CEO98148.1"/>
    </source>
</evidence>
<evidence type="ECO:0000256" key="1">
    <source>
        <dbReference type="ARBA" id="ARBA00023002"/>
    </source>
</evidence>
<organism evidence="2 4">
    <name type="scientific">Plasmodiophora brassicae</name>
    <name type="common">Clubroot disease agent</name>
    <dbReference type="NCBI Taxonomy" id="37360"/>
    <lineage>
        <taxon>Eukaryota</taxon>
        <taxon>Sar</taxon>
        <taxon>Rhizaria</taxon>
        <taxon>Endomyxa</taxon>
        <taxon>Phytomyxea</taxon>
        <taxon>Plasmodiophorida</taxon>
        <taxon>Plasmodiophoridae</taxon>
        <taxon>Plasmodiophora</taxon>
    </lineage>
</organism>
<dbReference type="OrthoDB" id="9989144at2759"/>
<proteinExistence type="predicted"/>
<evidence type="ECO:0000313" key="4">
    <source>
        <dbReference type="Proteomes" id="UP000039324"/>
    </source>
</evidence>
<dbReference type="STRING" id="37360.A0A0G4IS28"/>
<dbReference type="InterPro" id="IPR002347">
    <property type="entry name" value="SDR_fam"/>
</dbReference>
<dbReference type="Pfam" id="PF00106">
    <property type="entry name" value="adh_short"/>
    <property type="match status" value="1"/>
</dbReference>
<keyword evidence="3" id="KW-0496">Mitochondrion</keyword>
<geneLocation type="mitochondrion" evidence="3"/>
<reference evidence="2 4" key="1">
    <citation type="submission" date="2015-02" db="EMBL/GenBank/DDBJ databases">
        <authorList>
            <person name="Chooi Y.-H."/>
        </authorList>
    </citation>
    <scope>NUCLEOTIDE SEQUENCE [LARGE SCALE GENOMIC DNA]</scope>
    <source>
        <strain evidence="2">E3</strain>
    </source>
</reference>
<dbReference type="Proteomes" id="UP000039324">
    <property type="component" value="Unassembled WGS sequence"/>
</dbReference>
<gene>
    <name evidence="2" type="ORF">PBRA_006262</name>
    <name evidence="3" type="ORF">PLBR_LOCUS3247</name>
</gene>
<protein>
    <submittedName>
        <fullName evidence="2">Uncharacterized protein</fullName>
    </submittedName>
</protein>
<name>A0A0G4IS28_PLABS</name>
<dbReference type="PANTHER" id="PTHR43157:SF31">
    <property type="entry name" value="PHOSPHATIDYLINOSITOL-GLYCAN BIOSYNTHESIS CLASS F PROTEIN"/>
    <property type="match status" value="1"/>
</dbReference>
<evidence type="ECO:0000313" key="3">
    <source>
        <dbReference type="EMBL" id="SPQ96032.1"/>
    </source>
</evidence>
<dbReference type="SUPFAM" id="SSF51735">
    <property type="entry name" value="NAD(P)-binding Rossmann-fold domains"/>
    <property type="match status" value="1"/>
</dbReference>
<dbReference type="EMBL" id="CDSF01000082">
    <property type="protein sequence ID" value="CEO98148.1"/>
    <property type="molecule type" value="Genomic_DNA"/>
</dbReference>
<sequence>MAVGDCVAIVTGASSGIGLRTAAALYDKGYTVVLACRNERKTRQCIERDILRAAGASSPRLIYMHVDLEDLSTVRAFAKKFSSQFSNLHILVNNAGLAGNKESITVDGYELLFQVNFLSHVLLTELLWPMLVKSAPSRVVHVSSVIHRLGATNFFVRATRFSLTQSYGTSKLAQILYTYHCQRTRTERDGVTSITLNPGPVNSDIWRSFLFEPLRSLFKTLASVVFLNTDQGASTSIAAATDPLYENSGDLIYLTPFQKFWFLPSWTQDIYGRYAGAVQVPSSVASYNIQTGEDLVRLAFDLLDLKPATTYG</sequence>